<name>A0A2S7N0S8_9BACI</name>
<protein>
    <recommendedName>
        <fullName evidence="4">DUF3953 domain-containing protein</fullName>
    </recommendedName>
</protein>
<keyword evidence="1" id="KW-1133">Transmembrane helix</keyword>
<evidence type="ECO:0000313" key="3">
    <source>
        <dbReference type="Proteomes" id="UP000239663"/>
    </source>
</evidence>
<sequence>MLKLLQTILAGAVIVLSAYGLIIQNFMFMPYSMFLLGALMLTMGLTELKEDRKRAGGYLFLILSVFIFFVIVQDLMVN</sequence>
<evidence type="ECO:0008006" key="4">
    <source>
        <dbReference type="Google" id="ProtNLM"/>
    </source>
</evidence>
<feature type="transmembrane region" description="Helical" evidence="1">
    <location>
        <begin position="30"/>
        <end position="48"/>
    </location>
</feature>
<reference evidence="2 3" key="1">
    <citation type="submission" date="2017-12" db="EMBL/GenBank/DDBJ databases">
        <title>Taxonomic description and draft genome of Pradoshia cofamensis Gen. nov., sp. nov., a thermotolerant bacillale isolated from anterior gut of earthworm Eisenia fetida.</title>
        <authorList>
            <person name="Saha T."/>
            <person name="Chakraborty R."/>
        </authorList>
    </citation>
    <scope>NUCLEOTIDE SEQUENCE [LARGE SCALE GENOMIC DNA]</scope>
    <source>
        <strain evidence="2 3">EAG3</strain>
    </source>
</reference>
<dbReference type="AlphaFoldDB" id="A0A2S7N0S8"/>
<dbReference type="Proteomes" id="UP000239663">
    <property type="component" value="Unassembled WGS sequence"/>
</dbReference>
<dbReference type="InterPro" id="IPR025018">
    <property type="entry name" value="DUF3953"/>
</dbReference>
<dbReference type="EMBL" id="PKOZ01000003">
    <property type="protein sequence ID" value="PQD95619.1"/>
    <property type="molecule type" value="Genomic_DNA"/>
</dbReference>
<comment type="caution">
    <text evidence="2">The sequence shown here is derived from an EMBL/GenBank/DDBJ whole genome shotgun (WGS) entry which is preliminary data.</text>
</comment>
<dbReference type="OrthoDB" id="2942989at2"/>
<accession>A0A2S7N0S8</accession>
<evidence type="ECO:0000256" key="1">
    <source>
        <dbReference type="SAM" id="Phobius"/>
    </source>
</evidence>
<keyword evidence="1" id="KW-0472">Membrane</keyword>
<proteinExistence type="predicted"/>
<dbReference type="Pfam" id="PF13129">
    <property type="entry name" value="DUF3953"/>
    <property type="match status" value="1"/>
</dbReference>
<gene>
    <name evidence="2" type="ORF">CYL18_06915</name>
</gene>
<keyword evidence="1" id="KW-0812">Transmembrane</keyword>
<organism evidence="2 3">
    <name type="scientific">Pradoshia eiseniae</name>
    <dbReference type="NCBI Taxonomy" id="2064768"/>
    <lineage>
        <taxon>Bacteria</taxon>
        <taxon>Bacillati</taxon>
        <taxon>Bacillota</taxon>
        <taxon>Bacilli</taxon>
        <taxon>Bacillales</taxon>
        <taxon>Bacillaceae</taxon>
        <taxon>Pradoshia</taxon>
    </lineage>
</organism>
<dbReference type="RefSeq" id="WP_104848766.1">
    <property type="nucleotide sequence ID" value="NZ_PKOZ01000003.1"/>
</dbReference>
<evidence type="ECO:0000313" key="2">
    <source>
        <dbReference type="EMBL" id="PQD95619.1"/>
    </source>
</evidence>
<feature type="transmembrane region" description="Helical" evidence="1">
    <location>
        <begin position="55"/>
        <end position="72"/>
    </location>
</feature>
<keyword evidence="3" id="KW-1185">Reference proteome</keyword>